<dbReference type="SUPFAM" id="SSF47203">
    <property type="entry name" value="Acyl-CoA dehydrogenase C-terminal domain-like"/>
    <property type="match status" value="1"/>
</dbReference>
<dbReference type="InterPro" id="IPR009075">
    <property type="entry name" value="AcylCo_DH/oxidase_C"/>
</dbReference>
<keyword evidence="5" id="KW-0274">FAD</keyword>
<dbReference type="InterPro" id="IPR046373">
    <property type="entry name" value="Acyl-CoA_Oxase/DH_mid-dom_sf"/>
</dbReference>
<keyword evidence="7" id="KW-0560">Oxidoreductase</keyword>
<dbReference type="STRING" id="94237.ENSMMOP00000008102"/>
<protein>
    <submittedName>
        <fullName evidence="11">Uncharacterized protein</fullName>
    </submittedName>
</protein>
<dbReference type="Gene3D" id="1.20.140.10">
    <property type="entry name" value="Butyryl-CoA Dehydrogenase, subunit A, domain 3"/>
    <property type="match status" value="1"/>
</dbReference>
<evidence type="ECO:0000259" key="9">
    <source>
        <dbReference type="Pfam" id="PF00441"/>
    </source>
</evidence>
<dbReference type="SUPFAM" id="SSF56645">
    <property type="entry name" value="Acyl-CoA dehydrogenase NM domain-like"/>
    <property type="match status" value="1"/>
</dbReference>
<evidence type="ECO:0000256" key="7">
    <source>
        <dbReference type="ARBA" id="ARBA00023002"/>
    </source>
</evidence>
<dbReference type="GO" id="GO:0004361">
    <property type="term" value="F:glutaryl-CoA dehydrogenase activity"/>
    <property type="evidence" value="ECO:0007669"/>
    <property type="project" value="TreeGrafter"/>
</dbReference>
<dbReference type="GO" id="GO:0046949">
    <property type="term" value="P:fatty-acyl-CoA biosynthetic process"/>
    <property type="evidence" value="ECO:0007669"/>
    <property type="project" value="TreeGrafter"/>
</dbReference>
<comment type="similarity">
    <text evidence="3">Belongs to the acyl-CoA dehydrogenase family.</text>
</comment>
<dbReference type="AlphaFoldDB" id="A0A3Q3W8A5"/>
<evidence type="ECO:0000256" key="2">
    <source>
        <dbReference type="ARBA" id="ARBA00004305"/>
    </source>
</evidence>
<dbReference type="InterPro" id="IPR036250">
    <property type="entry name" value="AcylCo_DH-like_C"/>
</dbReference>
<dbReference type="InterPro" id="IPR013786">
    <property type="entry name" value="AcylCoA_DH/ox_N"/>
</dbReference>
<dbReference type="GO" id="GO:0033539">
    <property type="term" value="P:fatty acid beta-oxidation using acyl-CoA dehydrogenase"/>
    <property type="evidence" value="ECO:0007669"/>
    <property type="project" value="TreeGrafter"/>
</dbReference>
<keyword evidence="12" id="KW-1185">Reference proteome</keyword>
<dbReference type="GO" id="GO:0005759">
    <property type="term" value="C:mitochondrial matrix"/>
    <property type="evidence" value="ECO:0007669"/>
    <property type="project" value="UniProtKB-SubCell"/>
</dbReference>
<evidence type="ECO:0000256" key="6">
    <source>
        <dbReference type="ARBA" id="ARBA00022946"/>
    </source>
</evidence>
<feature type="domain" description="Acyl-CoA dehydrogenase/oxidase N-terminal" evidence="10">
    <location>
        <begin position="53"/>
        <end position="159"/>
    </location>
</feature>
<evidence type="ECO:0000313" key="11">
    <source>
        <dbReference type="Ensembl" id="ENSMMOP00000008102.1"/>
    </source>
</evidence>
<feature type="domain" description="Acyl-CoA dehydrogenase/oxidase C-terminal" evidence="9">
    <location>
        <begin position="268"/>
        <end position="358"/>
    </location>
</feature>
<sequence>MALRGAVSRLLISTQRHAIIPAARSQRTGAHATGVSAVQFNWLDALELESQLTEDEIMIRDSFRTPLPRETHASHHYVFHRDIVSEMGEMGVLVPTIKGYGCAWTSYVAYGLIAREVERVDSGYRSGMSVQSSLVMHTINVYGTEEQKQKYLPRLACGEILGCFCLTEHSHGSDPSIMETRARYNPSSCTYTLTGSKTCISRGRCQRLNRRYIMSCMRGWTLRKGKRICIDWKDRGKLGRMSDFTFIVVSLLPLFLPSRSPTTKNIFDTRIQFGVPLARNKLMQKKMADMLTEITIGPQSCLQLGRLIYEKRNSCGKALNIARQARDMLGGNSIADEYHVICHVMNLEAVNTYEGEEEEYSYDIHALILG</sequence>
<dbReference type="PANTHER" id="PTHR42807">
    <property type="entry name" value="GLUTARYL-COA DEHYDROGENASE, MITOCHONDRIAL"/>
    <property type="match status" value="1"/>
</dbReference>
<accession>A0A3Q3W8A5</accession>
<dbReference type="Gene3D" id="2.40.110.10">
    <property type="entry name" value="Butyryl-CoA Dehydrogenase, subunit A, domain 2"/>
    <property type="match status" value="1"/>
</dbReference>
<dbReference type="Pfam" id="PF02771">
    <property type="entry name" value="Acyl-CoA_dh_N"/>
    <property type="match status" value="1"/>
</dbReference>
<dbReference type="PANTHER" id="PTHR42807:SF1">
    <property type="entry name" value="GLUTARYL-COA DEHYDROGENASE, MITOCHONDRIAL"/>
    <property type="match status" value="1"/>
</dbReference>
<evidence type="ECO:0000256" key="8">
    <source>
        <dbReference type="ARBA" id="ARBA00023128"/>
    </source>
</evidence>
<dbReference type="Pfam" id="PF00441">
    <property type="entry name" value="Acyl-CoA_dh_1"/>
    <property type="match status" value="1"/>
</dbReference>
<keyword evidence="4" id="KW-0285">Flavoprotein</keyword>
<evidence type="ECO:0000256" key="5">
    <source>
        <dbReference type="ARBA" id="ARBA00022827"/>
    </source>
</evidence>
<evidence type="ECO:0000259" key="10">
    <source>
        <dbReference type="Pfam" id="PF02771"/>
    </source>
</evidence>
<dbReference type="Proteomes" id="UP000261620">
    <property type="component" value="Unplaced"/>
</dbReference>
<keyword evidence="8" id="KW-0496">Mitochondrion</keyword>
<dbReference type="InterPro" id="IPR037069">
    <property type="entry name" value="AcylCoA_DH/ox_N_sf"/>
</dbReference>
<name>A0A3Q3W8A5_MOLML</name>
<reference evidence="11" key="1">
    <citation type="submission" date="2025-08" db="UniProtKB">
        <authorList>
            <consortium name="Ensembl"/>
        </authorList>
    </citation>
    <scope>IDENTIFICATION</scope>
</reference>
<comment type="subcellular location">
    <subcellularLocation>
        <location evidence="2">Mitochondrion matrix</location>
    </subcellularLocation>
</comment>
<dbReference type="GO" id="GO:0005743">
    <property type="term" value="C:mitochondrial inner membrane"/>
    <property type="evidence" value="ECO:0007669"/>
    <property type="project" value="TreeGrafter"/>
</dbReference>
<evidence type="ECO:0000313" key="12">
    <source>
        <dbReference type="Proteomes" id="UP000261620"/>
    </source>
</evidence>
<comment type="cofactor">
    <cofactor evidence="1">
        <name>FAD</name>
        <dbReference type="ChEBI" id="CHEBI:57692"/>
    </cofactor>
</comment>
<reference evidence="11" key="2">
    <citation type="submission" date="2025-09" db="UniProtKB">
        <authorList>
            <consortium name="Ensembl"/>
        </authorList>
    </citation>
    <scope>IDENTIFICATION</scope>
</reference>
<evidence type="ECO:0000256" key="3">
    <source>
        <dbReference type="ARBA" id="ARBA00009347"/>
    </source>
</evidence>
<dbReference type="InterPro" id="IPR009100">
    <property type="entry name" value="AcylCoA_DH/oxidase_NM_dom_sf"/>
</dbReference>
<dbReference type="Gene3D" id="1.10.540.10">
    <property type="entry name" value="Acyl-CoA dehydrogenase/oxidase, N-terminal domain"/>
    <property type="match status" value="1"/>
</dbReference>
<dbReference type="GO" id="GO:0050660">
    <property type="term" value="F:flavin adenine dinucleotide binding"/>
    <property type="evidence" value="ECO:0007669"/>
    <property type="project" value="InterPro"/>
</dbReference>
<dbReference type="Ensembl" id="ENSMMOT00000008251.1">
    <property type="protein sequence ID" value="ENSMMOP00000008102.1"/>
    <property type="gene ID" value="ENSMMOG00000006283.1"/>
</dbReference>
<evidence type="ECO:0000256" key="4">
    <source>
        <dbReference type="ARBA" id="ARBA00022630"/>
    </source>
</evidence>
<dbReference type="GO" id="GO:0000062">
    <property type="term" value="F:fatty-acyl-CoA binding"/>
    <property type="evidence" value="ECO:0007669"/>
    <property type="project" value="TreeGrafter"/>
</dbReference>
<keyword evidence="6" id="KW-0809">Transit peptide</keyword>
<proteinExistence type="inferred from homology"/>
<dbReference type="InterPro" id="IPR052033">
    <property type="entry name" value="Glutaryl-CoA_DH_mitochondrial"/>
</dbReference>
<evidence type="ECO:0000256" key="1">
    <source>
        <dbReference type="ARBA" id="ARBA00001974"/>
    </source>
</evidence>
<organism evidence="11 12">
    <name type="scientific">Mola mola</name>
    <name type="common">Ocean sunfish</name>
    <name type="synonym">Tetraodon mola</name>
    <dbReference type="NCBI Taxonomy" id="94237"/>
    <lineage>
        <taxon>Eukaryota</taxon>
        <taxon>Metazoa</taxon>
        <taxon>Chordata</taxon>
        <taxon>Craniata</taxon>
        <taxon>Vertebrata</taxon>
        <taxon>Euteleostomi</taxon>
        <taxon>Actinopterygii</taxon>
        <taxon>Neopterygii</taxon>
        <taxon>Teleostei</taxon>
        <taxon>Neoteleostei</taxon>
        <taxon>Acanthomorphata</taxon>
        <taxon>Eupercaria</taxon>
        <taxon>Tetraodontiformes</taxon>
        <taxon>Molidae</taxon>
        <taxon>Mola</taxon>
    </lineage>
</organism>